<dbReference type="AlphaFoldDB" id="A0A6G1GT18"/>
<sequence length="484" mass="54270">MIRRGRADGWLRLPVAALKPWASFNGVKYDGIRVAPLAGYEDRGSTVIAERRLEGGSEGPLMVVPRDLVLSLEFVQSQLKVDKNLREALEALGDFGRTARGAILTFLLHQATIACPEATKSVGVITPFLEYIKFLPDELLPTFWNQNERDLLVGTTLKPAVDAKLSSLNREFENLRAATEHISWCQKNWWNEEEALISFDDWLHVDAMFRSRALDFPGIGDSMVPCIDMANHSSGDATAALYETDGQGNAVLLLRDGKNMDAGHEISITYGDKKGACEMIFSYGFVEDGSSAKELFLELDMPDDDPLSMAKKAISTVAPGVRLYEHQDTIQWDSEYIWLVCVNEEDGLEFQVLQTVDGSRELKAFWKEEELLDVSRMKDLLQSDERWDVFQLRAAAIIQARVESQLTVLYSTDKQDTIKTREDALVREIPYTLATTLRKLETAHLERAYGELEKQKLDLLQSSTVQEYLGLAGANEAGDADDFS</sequence>
<accession>A0A6G1GT18</accession>
<dbReference type="PANTHER" id="PTHR13271">
    <property type="entry name" value="UNCHARACTERIZED PUTATIVE METHYLTRANSFERASE"/>
    <property type="match status" value="1"/>
</dbReference>
<dbReference type="SUPFAM" id="SSF82199">
    <property type="entry name" value="SET domain"/>
    <property type="match status" value="1"/>
</dbReference>
<dbReference type="Gene3D" id="3.90.1410.10">
    <property type="entry name" value="set domain protein methyltransferase, domain 1"/>
    <property type="match status" value="1"/>
</dbReference>
<reference evidence="1" key="1">
    <citation type="journal article" date="2020" name="Stud. Mycol.">
        <title>101 Dothideomycetes genomes: a test case for predicting lifestyles and emergence of pathogens.</title>
        <authorList>
            <person name="Haridas S."/>
            <person name="Albert R."/>
            <person name="Binder M."/>
            <person name="Bloem J."/>
            <person name="Labutti K."/>
            <person name="Salamov A."/>
            <person name="Andreopoulos B."/>
            <person name="Baker S."/>
            <person name="Barry K."/>
            <person name="Bills G."/>
            <person name="Bluhm B."/>
            <person name="Cannon C."/>
            <person name="Castanera R."/>
            <person name="Culley D."/>
            <person name="Daum C."/>
            <person name="Ezra D."/>
            <person name="Gonzalez J."/>
            <person name="Henrissat B."/>
            <person name="Kuo A."/>
            <person name="Liang C."/>
            <person name="Lipzen A."/>
            <person name="Lutzoni F."/>
            <person name="Magnuson J."/>
            <person name="Mondo S."/>
            <person name="Nolan M."/>
            <person name="Ohm R."/>
            <person name="Pangilinan J."/>
            <person name="Park H.-J."/>
            <person name="Ramirez L."/>
            <person name="Alfaro M."/>
            <person name="Sun H."/>
            <person name="Tritt A."/>
            <person name="Yoshinaga Y."/>
            <person name="Zwiers L.-H."/>
            <person name="Turgeon B."/>
            <person name="Goodwin S."/>
            <person name="Spatafora J."/>
            <person name="Crous P."/>
            <person name="Grigoriev I."/>
        </authorList>
    </citation>
    <scope>NUCLEOTIDE SEQUENCE</scope>
    <source>
        <strain evidence="1">CBS 113979</strain>
    </source>
</reference>
<dbReference type="GO" id="GO:0005634">
    <property type="term" value="C:nucleus"/>
    <property type="evidence" value="ECO:0007669"/>
    <property type="project" value="TreeGrafter"/>
</dbReference>
<evidence type="ECO:0000313" key="1">
    <source>
        <dbReference type="EMBL" id="KAF1983927.1"/>
    </source>
</evidence>
<dbReference type="OrthoDB" id="441812at2759"/>
<evidence type="ECO:0000313" key="2">
    <source>
        <dbReference type="Proteomes" id="UP000800041"/>
    </source>
</evidence>
<dbReference type="Proteomes" id="UP000800041">
    <property type="component" value="Unassembled WGS sequence"/>
</dbReference>
<keyword evidence="2" id="KW-1185">Reference proteome</keyword>
<dbReference type="InterPro" id="IPR046341">
    <property type="entry name" value="SET_dom_sf"/>
</dbReference>
<organism evidence="1 2">
    <name type="scientific">Aulographum hederae CBS 113979</name>
    <dbReference type="NCBI Taxonomy" id="1176131"/>
    <lineage>
        <taxon>Eukaryota</taxon>
        <taxon>Fungi</taxon>
        <taxon>Dikarya</taxon>
        <taxon>Ascomycota</taxon>
        <taxon>Pezizomycotina</taxon>
        <taxon>Dothideomycetes</taxon>
        <taxon>Pleosporomycetidae</taxon>
        <taxon>Aulographales</taxon>
        <taxon>Aulographaceae</taxon>
    </lineage>
</organism>
<dbReference type="InterPro" id="IPR050600">
    <property type="entry name" value="SETD3_SETD6_MTase"/>
</dbReference>
<gene>
    <name evidence="1" type="ORF">K402DRAFT_423257</name>
</gene>
<protein>
    <submittedName>
        <fullName evidence="1">SET domain-containing protein</fullName>
    </submittedName>
</protein>
<dbReference type="EMBL" id="ML977171">
    <property type="protein sequence ID" value="KAF1983927.1"/>
    <property type="molecule type" value="Genomic_DNA"/>
</dbReference>
<dbReference type="GO" id="GO:0016279">
    <property type="term" value="F:protein-lysine N-methyltransferase activity"/>
    <property type="evidence" value="ECO:0007669"/>
    <property type="project" value="TreeGrafter"/>
</dbReference>
<proteinExistence type="predicted"/>
<name>A0A6G1GT18_9PEZI</name>
<dbReference type="CDD" id="cd10527">
    <property type="entry name" value="SET_LSMT"/>
    <property type="match status" value="1"/>
</dbReference>
<dbReference type="PANTHER" id="PTHR13271:SF76">
    <property type="entry name" value="SET DOMAIN-CONTAINING PROTEIN 8"/>
    <property type="match status" value="1"/>
</dbReference>